<evidence type="ECO:0000256" key="3">
    <source>
        <dbReference type="ARBA" id="ARBA00012584"/>
    </source>
</evidence>
<name>A0AAW7XW25_9RHOB</name>
<dbReference type="EMBL" id="JAUOPJ010000008">
    <property type="protein sequence ID" value="MDO6457458.1"/>
    <property type="molecule type" value="Genomic_DNA"/>
</dbReference>
<dbReference type="Gene3D" id="3.90.870.10">
    <property type="entry name" value="DHBP synthase"/>
    <property type="match status" value="1"/>
</dbReference>
<dbReference type="EC" id="2.7.7.87" evidence="3"/>
<dbReference type="GO" id="GO:0006450">
    <property type="term" value="P:regulation of translational fidelity"/>
    <property type="evidence" value="ECO:0007669"/>
    <property type="project" value="TreeGrafter"/>
</dbReference>
<feature type="domain" description="YrdC-like" evidence="12">
    <location>
        <begin position="3"/>
        <end position="188"/>
    </location>
</feature>
<organism evidence="13 14">
    <name type="scientific">Celeribacter halophilus</name>
    <dbReference type="NCBI Taxonomy" id="576117"/>
    <lineage>
        <taxon>Bacteria</taxon>
        <taxon>Pseudomonadati</taxon>
        <taxon>Pseudomonadota</taxon>
        <taxon>Alphaproteobacteria</taxon>
        <taxon>Rhodobacterales</taxon>
        <taxon>Roseobacteraceae</taxon>
        <taxon>Celeribacter</taxon>
    </lineage>
</organism>
<comment type="subcellular location">
    <subcellularLocation>
        <location evidence="1">Cytoplasm</location>
    </subcellularLocation>
</comment>
<evidence type="ECO:0000256" key="6">
    <source>
        <dbReference type="ARBA" id="ARBA00022694"/>
    </source>
</evidence>
<keyword evidence="4" id="KW-0963">Cytoplasm</keyword>
<proteinExistence type="inferred from homology"/>
<comment type="catalytic activity">
    <reaction evidence="11">
        <text>L-threonine + hydrogencarbonate + ATP = L-threonylcarbamoyladenylate + diphosphate + H2O</text>
        <dbReference type="Rhea" id="RHEA:36407"/>
        <dbReference type="ChEBI" id="CHEBI:15377"/>
        <dbReference type="ChEBI" id="CHEBI:17544"/>
        <dbReference type="ChEBI" id="CHEBI:30616"/>
        <dbReference type="ChEBI" id="CHEBI:33019"/>
        <dbReference type="ChEBI" id="CHEBI:57926"/>
        <dbReference type="ChEBI" id="CHEBI:73682"/>
        <dbReference type="EC" id="2.7.7.87"/>
    </reaction>
</comment>
<evidence type="ECO:0000256" key="1">
    <source>
        <dbReference type="ARBA" id="ARBA00004496"/>
    </source>
</evidence>
<evidence type="ECO:0000313" key="14">
    <source>
        <dbReference type="Proteomes" id="UP001169823"/>
    </source>
</evidence>
<dbReference type="GO" id="GO:0061710">
    <property type="term" value="F:L-threonylcarbamoyladenylate synthase"/>
    <property type="evidence" value="ECO:0007669"/>
    <property type="project" value="UniProtKB-EC"/>
</dbReference>
<dbReference type="SUPFAM" id="SSF55821">
    <property type="entry name" value="YrdC/RibB"/>
    <property type="match status" value="1"/>
</dbReference>
<comment type="caution">
    <text evidence="13">The sequence shown here is derived from an EMBL/GenBank/DDBJ whole genome shotgun (WGS) entry which is preliminary data.</text>
</comment>
<dbReference type="GO" id="GO:0005737">
    <property type="term" value="C:cytoplasm"/>
    <property type="evidence" value="ECO:0007669"/>
    <property type="project" value="UniProtKB-SubCell"/>
</dbReference>
<reference evidence="13" key="1">
    <citation type="submission" date="2023-07" db="EMBL/GenBank/DDBJ databases">
        <title>Genome content predicts the carbon catabolic preferences of heterotrophic bacteria.</title>
        <authorList>
            <person name="Gralka M."/>
        </authorList>
    </citation>
    <scope>NUCLEOTIDE SEQUENCE</scope>
    <source>
        <strain evidence="13">I2M02</strain>
    </source>
</reference>
<dbReference type="Pfam" id="PF01300">
    <property type="entry name" value="Sua5_yciO_yrdC"/>
    <property type="match status" value="1"/>
</dbReference>
<dbReference type="PANTHER" id="PTHR17490:SF16">
    <property type="entry name" value="THREONYLCARBAMOYL-AMP SYNTHASE"/>
    <property type="match status" value="1"/>
</dbReference>
<evidence type="ECO:0000256" key="4">
    <source>
        <dbReference type="ARBA" id="ARBA00022490"/>
    </source>
</evidence>
<dbReference type="AlphaFoldDB" id="A0AAW7XW25"/>
<protein>
    <recommendedName>
        <fullName evidence="10">L-threonylcarbamoyladenylate synthase</fullName>
        <ecNumber evidence="3">2.7.7.87</ecNumber>
    </recommendedName>
    <alternativeName>
        <fullName evidence="10">L-threonylcarbamoyladenylate synthase</fullName>
    </alternativeName>
</protein>
<dbReference type="GO" id="GO:0008033">
    <property type="term" value="P:tRNA processing"/>
    <property type="evidence" value="ECO:0007669"/>
    <property type="project" value="UniProtKB-KW"/>
</dbReference>
<evidence type="ECO:0000256" key="5">
    <source>
        <dbReference type="ARBA" id="ARBA00022679"/>
    </source>
</evidence>
<evidence type="ECO:0000256" key="8">
    <source>
        <dbReference type="ARBA" id="ARBA00022741"/>
    </source>
</evidence>
<dbReference type="GO" id="GO:0000049">
    <property type="term" value="F:tRNA binding"/>
    <property type="evidence" value="ECO:0007669"/>
    <property type="project" value="TreeGrafter"/>
</dbReference>
<dbReference type="NCBIfam" id="TIGR00057">
    <property type="entry name" value="L-threonylcarbamoyladenylate synthase"/>
    <property type="match status" value="1"/>
</dbReference>
<dbReference type="InterPro" id="IPR017945">
    <property type="entry name" value="DHBP_synth_RibB-like_a/b_dom"/>
</dbReference>
<keyword evidence="9" id="KW-0067">ATP-binding</keyword>
<accession>A0AAW7XW25</accession>
<keyword evidence="7 13" id="KW-0548">Nucleotidyltransferase</keyword>
<sequence length="198" mass="20465">MTTPTSDQIAEVLASGGVVLLPTDTVLGLAASPAHPQAVDRIYALKQRPREKNLPIMVAGADQIAELGAVLSESALQLLSSRFVPGALTLVLALDPIRAPAWLKGRTEIALRIPDNALLREVLQNAGPLMVTSANLSGSEPPATTVEAEAQLHGAPDLTVAGKGAAPAPSTIVDCTTSPARILRHGAVSEAEIKEVLV</sequence>
<comment type="similarity">
    <text evidence="2">Belongs to the SUA5 family.</text>
</comment>
<dbReference type="RefSeq" id="WP_303484119.1">
    <property type="nucleotide sequence ID" value="NZ_JAUOPJ010000008.1"/>
</dbReference>
<evidence type="ECO:0000256" key="2">
    <source>
        <dbReference type="ARBA" id="ARBA00007663"/>
    </source>
</evidence>
<dbReference type="GO" id="GO:0003725">
    <property type="term" value="F:double-stranded RNA binding"/>
    <property type="evidence" value="ECO:0007669"/>
    <property type="project" value="InterPro"/>
</dbReference>
<keyword evidence="5 13" id="KW-0808">Transferase</keyword>
<dbReference type="GO" id="GO:0005524">
    <property type="term" value="F:ATP binding"/>
    <property type="evidence" value="ECO:0007669"/>
    <property type="project" value="UniProtKB-KW"/>
</dbReference>
<evidence type="ECO:0000313" key="13">
    <source>
        <dbReference type="EMBL" id="MDO6457458.1"/>
    </source>
</evidence>
<evidence type="ECO:0000256" key="7">
    <source>
        <dbReference type="ARBA" id="ARBA00022695"/>
    </source>
</evidence>
<evidence type="ECO:0000256" key="11">
    <source>
        <dbReference type="ARBA" id="ARBA00048366"/>
    </source>
</evidence>
<evidence type="ECO:0000256" key="9">
    <source>
        <dbReference type="ARBA" id="ARBA00022840"/>
    </source>
</evidence>
<keyword evidence="6" id="KW-0819">tRNA processing</keyword>
<evidence type="ECO:0000259" key="12">
    <source>
        <dbReference type="PROSITE" id="PS51163"/>
    </source>
</evidence>
<dbReference type="InterPro" id="IPR006070">
    <property type="entry name" value="Sua5-like_dom"/>
</dbReference>
<evidence type="ECO:0000256" key="10">
    <source>
        <dbReference type="ARBA" id="ARBA00029774"/>
    </source>
</evidence>
<dbReference type="PANTHER" id="PTHR17490">
    <property type="entry name" value="SUA5"/>
    <property type="match status" value="1"/>
</dbReference>
<dbReference type="Proteomes" id="UP001169823">
    <property type="component" value="Unassembled WGS sequence"/>
</dbReference>
<dbReference type="InterPro" id="IPR050156">
    <property type="entry name" value="TC-AMP_synthase_SUA5"/>
</dbReference>
<gene>
    <name evidence="13" type="ORF">Q4494_10230</name>
</gene>
<dbReference type="PROSITE" id="PS51163">
    <property type="entry name" value="YRDC"/>
    <property type="match status" value="1"/>
</dbReference>
<keyword evidence="8" id="KW-0547">Nucleotide-binding</keyword>